<dbReference type="Gene3D" id="3.30.420.40">
    <property type="match status" value="2"/>
</dbReference>
<sequence>MSKKTDVSCSPPERILAIDTSSASGSIALVEGGSVTAGQKVAKVGKHSVWLLPAIDDFLKDHRIDISEIDLFAVGSGPGSFTGLRIGISTLKGLAWALSRPVIGVSTLEALAMNIKGRDALICPVFDARKGQVYSALFTLSSGCLERVAADVAMRPEYIPGLVADTGLAGESVPLIFTGHGLSVCGDLIKAGVEGALFAEEGLWDVSAGNIGLLAGGNYGEAVAPIELLPAYRRASEAEFKRN</sequence>
<dbReference type="SUPFAM" id="SSF53067">
    <property type="entry name" value="Actin-like ATPase domain"/>
    <property type="match status" value="2"/>
</dbReference>
<dbReference type="PANTHER" id="PTHR11735">
    <property type="entry name" value="TRNA N6-ADENOSINE THREONYLCARBAMOYLTRANSFERASE"/>
    <property type="match status" value="1"/>
</dbReference>
<name>A0A3B0V8K2_9ZZZZ</name>
<reference evidence="2" key="1">
    <citation type="submission" date="2018-06" db="EMBL/GenBank/DDBJ databases">
        <authorList>
            <person name="Zhirakovskaya E."/>
        </authorList>
    </citation>
    <scope>NUCLEOTIDE SEQUENCE</scope>
</reference>
<dbReference type="GO" id="GO:0002949">
    <property type="term" value="P:tRNA threonylcarbamoyladenosine modification"/>
    <property type="evidence" value="ECO:0007669"/>
    <property type="project" value="InterPro"/>
</dbReference>
<dbReference type="InterPro" id="IPR000905">
    <property type="entry name" value="Gcp-like_dom"/>
</dbReference>
<evidence type="ECO:0000259" key="1">
    <source>
        <dbReference type="Pfam" id="PF00814"/>
    </source>
</evidence>
<dbReference type="PANTHER" id="PTHR11735:SF11">
    <property type="entry name" value="TRNA THREONYLCARBAMOYLADENOSINE BIOSYNTHESIS PROTEIN TSAB"/>
    <property type="match status" value="1"/>
</dbReference>
<proteinExistence type="predicted"/>
<accession>A0A3B0V8K2</accession>
<dbReference type="InterPro" id="IPR022496">
    <property type="entry name" value="T6A_TsaB"/>
</dbReference>
<feature type="domain" description="Gcp-like" evidence="1">
    <location>
        <begin position="46"/>
        <end position="188"/>
    </location>
</feature>
<dbReference type="InterPro" id="IPR043129">
    <property type="entry name" value="ATPase_NBD"/>
</dbReference>
<dbReference type="CDD" id="cd24032">
    <property type="entry name" value="ASKHA_NBD_TsaB"/>
    <property type="match status" value="1"/>
</dbReference>
<dbReference type="AlphaFoldDB" id="A0A3B0V8K2"/>
<evidence type="ECO:0000313" key="2">
    <source>
        <dbReference type="EMBL" id="VAW39171.1"/>
    </source>
</evidence>
<dbReference type="NCBIfam" id="TIGR03725">
    <property type="entry name" value="T6A_YeaZ"/>
    <property type="match status" value="1"/>
</dbReference>
<protein>
    <submittedName>
        <fullName evidence="2">tRNA threonylcarbamoyladenosine biosynthesis protein TsaB</fullName>
    </submittedName>
</protein>
<organism evidence="2">
    <name type="scientific">hydrothermal vent metagenome</name>
    <dbReference type="NCBI Taxonomy" id="652676"/>
    <lineage>
        <taxon>unclassified sequences</taxon>
        <taxon>metagenomes</taxon>
        <taxon>ecological metagenomes</taxon>
    </lineage>
</organism>
<dbReference type="EMBL" id="UOEZ01000084">
    <property type="protein sequence ID" value="VAW39171.1"/>
    <property type="molecule type" value="Genomic_DNA"/>
</dbReference>
<dbReference type="GO" id="GO:0005829">
    <property type="term" value="C:cytosol"/>
    <property type="evidence" value="ECO:0007669"/>
    <property type="project" value="TreeGrafter"/>
</dbReference>
<gene>
    <name evidence="2" type="ORF">MNBD_DELTA02-847</name>
</gene>
<dbReference type="Pfam" id="PF00814">
    <property type="entry name" value="TsaD"/>
    <property type="match status" value="1"/>
</dbReference>